<comment type="subcellular location">
    <subcellularLocation>
        <location evidence="1">Membrane</location>
        <topology evidence="1">Multi-pass membrane protein</topology>
    </subcellularLocation>
</comment>
<dbReference type="InterPro" id="IPR050638">
    <property type="entry name" value="AA-Vitamin_Transporters"/>
</dbReference>
<dbReference type="Proteomes" id="UP001501004">
    <property type="component" value="Unassembled WGS sequence"/>
</dbReference>
<feature type="domain" description="EamA" evidence="7">
    <location>
        <begin position="159"/>
        <end position="294"/>
    </location>
</feature>
<keyword evidence="4 6" id="KW-1133">Transmembrane helix</keyword>
<feature type="transmembrane region" description="Helical" evidence="6">
    <location>
        <begin position="73"/>
        <end position="94"/>
    </location>
</feature>
<evidence type="ECO:0000256" key="1">
    <source>
        <dbReference type="ARBA" id="ARBA00004141"/>
    </source>
</evidence>
<reference evidence="9" key="1">
    <citation type="journal article" date="2019" name="Int. J. Syst. Evol. Microbiol.">
        <title>The Global Catalogue of Microorganisms (GCM) 10K type strain sequencing project: providing services to taxonomists for standard genome sequencing and annotation.</title>
        <authorList>
            <consortium name="The Broad Institute Genomics Platform"/>
            <consortium name="The Broad Institute Genome Sequencing Center for Infectious Disease"/>
            <person name="Wu L."/>
            <person name="Ma J."/>
        </authorList>
    </citation>
    <scope>NUCLEOTIDE SEQUENCE [LARGE SCALE GENOMIC DNA]</scope>
    <source>
        <strain evidence="9">JCM 16949</strain>
    </source>
</reference>
<name>A0ABP7F0G5_9MICO</name>
<keyword evidence="9" id="KW-1185">Reference proteome</keyword>
<dbReference type="SUPFAM" id="SSF103481">
    <property type="entry name" value="Multidrug resistance efflux transporter EmrE"/>
    <property type="match status" value="2"/>
</dbReference>
<evidence type="ECO:0000256" key="2">
    <source>
        <dbReference type="ARBA" id="ARBA00007362"/>
    </source>
</evidence>
<feature type="transmembrane region" description="Helical" evidence="6">
    <location>
        <begin position="43"/>
        <end position="61"/>
    </location>
</feature>
<evidence type="ECO:0000256" key="3">
    <source>
        <dbReference type="ARBA" id="ARBA00022692"/>
    </source>
</evidence>
<evidence type="ECO:0000259" key="7">
    <source>
        <dbReference type="Pfam" id="PF00892"/>
    </source>
</evidence>
<feature type="transmembrane region" description="Helical" evidence="6">
    <location>
        <begin position="218"/>
        <end position="240"/>
    </location>
</feature>
<feature type="transmembrane region" description="Helical" evidence="6">
    <location>
        <begin position="100"/>
        <end position="120"/>
    </location>
</feature>
<comment type="similarity">
    <text evidence="2">Belongs to the EamA transporter family.</text>
</comment>
<dbReference type="PANTHER" id="PTHR32322">
    <property type="entry name" value="INNER MEMBRANE TRANSPORTER"/>
    <property type="match status" value="1"/>
</dbReference>
<dbReference type="EMBL" id="BAABAE010000001">
    <property type="protein sequence ID" value="GAA3728742.1"/>
    <property type="molecule type" value="Genomic_DNA"/>
</dbReference>
<feature type="transmembrane region" description="Helical" evidence="6">
    <location>
        <begin position="158"/>
        <end position="178"/>
    </location>
</feature>
<dbReference type="InterPro" id="IPR000620">
    <property type="entry name" value="EamA_dom"/>
</dbReference>
<evidence type="ECO:0000313" key="9">
    <source>
        <dbReference type="Proteomes" id="UP001501004"/>
    </source>
</evidence>
<feature type="transmembrane region" description="Helical" evidence="6">
    <location>
        <begin position="190"/>
        <end position="212"/>
    </location>
</feature>
<keyword evidence="5 6" id="KW-0472">Membrane</keyword>
<accession>A0ABP7F0G5</accession>
<dbReference type="RefSeq" id="WP_344752794.1">
    <property type="nucleotide sequence ID" value="NZ_BAABAE010000001.1"/>
</dbReference>
<protein>
    <submittedName>
        <fullName evidence="8">DMT family transporter</fullName>
    </submittedName>
</protein>
<dbReference type="InterPro" id="IPR037185">
    <property type="entry name" value="EmrE-like"/>
</dbReference>
<keyword evidence="3 6" id="KW-0812">Transmembrane</keyword>
<organism evidence="8 9">
    <name type="scientific">Leifsonella bigeumensis</name>
    <dbReference type="NCBI Taxonomy" id="433643"/>
    <lineage>
        <taxon>Bacteria</taxon>
        <taxon>Bacillati</taxon>
        <taxon>Actinomycetota</taxon>
        <taxon>Actinomycetes</taxon>
        <taxon>Micrococcales</taxon>
        <taxon>Microbacteriaceae</taxon>
        <taxon>Leifsonella</taxon>
    </lineage>
</organism>
<evidence type="ECO:0000313" key="8">
    <source>
        <dbReference type="EMBL" id="GAA3728742.1"/>
    </source>
</evidence>
<dbReference type="PANTHER" id="PTHR32322:SF9">
    <property type="entry name" value="AMINO-ACID METABOLITE EFFLUX PUMP-RELATED"/>
    <property type="match status" value="1"/>
</dbReference>
<sequence length="310" mass="32801">MNEKLAGIGKYGALLQFVAMGLVWGASFLFMKVALDGVSFTQIAWSREILGALTLGIVMIIGRHRLPRDGVVWLHFVVIALTNCVIPHTLFAWAEQHVSSGLAAIYNSITPIATAILAAVAFRVEKLVRGQIVGVLLGVAGVLVIIAPWQYSDLSGDLWGQLACIAAAVSYGVAISYMRKFVSPRPISGTTVAFMQIGTSAAIMLLLTPILAVGPVDLSFPVVASLVLLGALGTGLAYIWNIGVLRAWGPTNVSTVTYLIPIVAVVLGFLVLGETLSWNEPLGAVLVLVGILFTQQRLKLRGGTAMAPGQ</sequence>
<feature type="transmembrane region" description="Helical" evidence="6">
    <location>
        <begin position="12"/>
        <end position="31"/>
    </location>
</feature>
<feature type="domain" description="EamA" evidence="7">
    <location>
        <begin position="14"/>
        <end position="146"/>
    </location>
</feature>
<evidence type="ECO:0000256" key="6">
    <source>
        <dbReference type="SAM" id="Phobius"/>
    </source>
</evidence>
<evidence type="ECO:0000256" key="5">
    <source>
        <dbReference type="ARBA" id="ARBA00023136"/>
    </source>
</evidence>
<feature type="transmembrane region" description="Helical" evidence="6">
    <location>
        <begin position="252"/>
        <end position="272"/>
    </location>
</feature>
<proteinExistence type="inferred from homology"/>
<evidence type="ECO:0000256" key="4">
    <source>
        <dbReference type="ARBA" id="ARBA00022989"/>
    </source>
</evidence>
<dbReference type="Pfam" id="PF00892">
    <property type="entry name" value="EamA"/>
    <property type="match status" value="2"/>
</dbReference>
<comment type="caution">
    <text evidence="8">The sequence shown here is derived from an EMBL/GenBank/DDBJ whole genome shotgun (WGS) entry which is preliminary data.</text>
</comment>
<feature type="transmembrane region" description="Helical" evidence="6">
    <location>
        <begin position="132"/>
        <end position="152"/>
    </location>
</feature>
<gene>
    <name evidence="8" type="ORF">GCM10022239_01870</name>
</gene>